<keyword evidence="5 10" id="KW-0119">Carbohydrate metabolism</keyword>
<dbReference type="GO" id="GO:0000272">
    <property type="term" value="P:polysaccharide catabolic process"/>
    <property type="evidence" value="ECO:0007669"/>
    <property type="project" value="UniProtKB-KW"/>
</dbReference>
<keyword evidence="13" id="KW-1185">Reference proteome</keyword>
<evidence type="ECO:0000259" key="11">
    <source>
        <dbReference type="Pfam" id="PF04056"/>
    </source>
</evidence>
<keyword evidence="4 10" id="KW-0378">Hydrolase</keyword>
<dbReference type="InterPro" id="IPR036465">
    <property type="entry name" value="vWFA_dom_sf"/>
</dbReference>
<dbReference type="SUPFAM" id="SSF51445">
    <property type="entry name" value="(Trans)glycosidases"/>
    <property type="match status" value="1"/>
</dbReference>
<feature type="binding site" evidence="9">
    <location>
        <position position="206"/>
    </location>
    <ligand>
        <name>substrate</name>
    </ligand>
</feature>
<feature type="binding site" evidence="9">
    <location>
        <begin position="496"/>
        <end position="497"/>
    </location>
    <ligand>
        <name>substrate</name>
    </ligand>
</feature>
<dbReference type="PRINTS" id="PR00750">
    <property type="entry name" value="BETAAMYLASE"/>
</dbReference>
<dbReference type="EMBL" id="CP097507">
    <property type="protein sequence ID" value="URE00971.1"/>
    <property type="molecule type" value="Genomic_DNA"/>
</dbReference>
<dbReference type="InterPro" id="IPR001554">
    <property type="entry name" value="Glyco_hydro_14"/>
</dbReference>
<dbReference type="InterPro" id="IPR007198">
    <property type="entry name" value="Ssl1-like"/>
</dbReference>
<dbReference type="Pfam" id="PF04056">
    <property type="entry name" value="Ssl1"/>
    <property type="match status" value="1"/>
</dbReference>
<evidence type="ECO:0000256" key="7">
    <source>
        <dbReference type="ARBA" id="ARBA00023326"/>
    </source>
</evidence>
<dbReference type="AlphaFoldDB" id="A0A9E7FRR0"/>
<gene>
    <name evidence="12" type="ORF">MUK42_21098</name>
</gene>
<sequence length="765" mass="83844">MALNLAHQIGTLRGTPVVSETAASAGGDQPSAAAVSTAALRKPQTTGAPNLRCRIQRASGQGELDSVSPPMSPCRSPALAATRPDLSVACQALVADVEPATADEKAVREYLGGGGEGGVGKGKGVPVYVMLPLDTVRPRGGLNRRKAMNASLMALKSAGVEGVMVDVWWGLVERERPGEYEWGGYDDLMEMARRIGLKVQAVMSFHQCGGNVGDSCTIPLPQWVLEEMDNDPDLAYTDQCGRRNYEYVSLGCDTLPVLKGRTPIQCYADFMRAFRDHFRHLLGSTIVEIQVGMGPAGELRYPSYPELHGTWKFPGIGAFQCYDKYMLSSLKAAALEAGKPEWGHGGPTDAGGYNNWPEDTTFFRHDGGWNGPYGEFFLSWYSQMLLEHGERILSSATSVFDSTGVKISVKVAGIHWHYSTRSHAPELTAGYYNTRFRDGYLPIARMLGRHGAVFNFTCVEMRDGEQPSEACCRPEGLVKQVAAAAREAGVALAGENALPRYDEMAHEQIVNTATVEAGGEKMAAFTYLRMGPELFQPENWRRFVAFVKKMAEGREGVGPCRELVEREAERSVHATGPLVQEAADLQEDQSGLLRPINTKTLVHAQYRYRLLQKSAASAVSRIQKGLIRYLYLVVDLSRAASEMDYCRSRMVAIAKCAEAFVREFYDQNPLSHIGIVTTKDGITHRLTDFHFKELLLEHAPPPPAVAEYAVANLIKMGFPQRGAEGVIAICSCHKDVKIGRGYTCPRCKARVCEVVNFQLNVGFVV</sequence>
<evidence type="ECO:0000256" key="8">
    <source>
        <dbReference type="PIRSR" id="PIRSR601554-1"/>
    </source>
</evidence>
<evidence type="ECO:0000256" key="9">
    <source>
        <dbReference type="PIRSR" id="PIRSR601554-2"/>
    </source>
</evidence>
<evidence type="ECO:0000256" key="1">
    <source>
        <dbReference type="ARBA" id="ARBA00000546"/>
    </source>
</evidence>
<dbReference type="PANTHER" id="PTHR31352">
    <property type="entry name" value="BETA-AMYLASE 1, CHLOROPLASTIC"/>
    <property type="match status" value="1"/>
</dbReference>
<dbReference type="GO" id="GO:0016161">
    <property type="term" value="F:beta-amylase activity"/>
    <property type="evidence" value="ECO:0007669"/>
    <property type="project" value="UniProtKB-EC"/>
</dbReference>
<feature type="binding site" evidence="9">
    <location>
        <position position="166"/>
    </location>
    <ligand>
        <name>substrate</name>
    </ligand>
</feature>
<protein>
    <recommendedName>
        <fullName evidence="3 10">Beta-amylase</fullName>
        <ecNumber evidence="3 10">3.2.1.2</ecNumber>
    </recommendedName>
</protein>
<feature type="active site" description="Proton donor" evidence="8">
    <location>
        <position position="298"/>
    </location>
</feature>
<proteinExistence type="inferred from homology"/>
<dbReference type="InterPro" id="IPR001371">
    <property type="entry name" value="Glyco_hydro_14B_pln"/>
</dbReference>
<dbReference type="PRINTS" id="PR00842">
    <property type="entry name" value="GLHYDLASE14B"/>
</dbReference>
<keyword evidence="7 10" id="KW-0624">Polysaccharide degradation</keyword>
<dbReference type="OrthoDB" id="1660156at2759"/>
<feature type="binding site" evidence="9">
    <location>
        <position position="214"/>
    </location>
    <ligand>
        <name>substrate</name>
    </ligand>
</feature>
<evidence type="ECO:0000256" key="3">
    <source>
        <dbReference type="ARBA" id="ARBA00012594"/>
    </source>
</evidence>
<keyword evidence="6 10" id="KW-0326">Glycosidase</keyword>
<dbReference type="EC" id="3.2.1.2" evidence="3 10"/>
<dbReference type="PROSITE" id="PS00506">
    <property type="entry name" value="BETA_AMYLASE_1"/>
    <property type="match status" value="1"/>
</dbReference>
<accession>A0A9E7FRR0</accession>
<reference evidence="12" key="1">
    <citation type="submission" date="2022-05" db="EMBL/GenBank/DDBJ databases">
        <title>The Musa troglodytarum L. genome provides insights into the mechanism of non-climacteric behaviour and enrichment of carotenoids.</title>
        <authorList>
            <person name="Wang J."/>
        </authorList>
    </citation>
    <scope>NUCLEOTIDE SEQUENCE</scope>
    <source>
        <tissue evidence="12">Leaf</tissue>
    </source>
</reference>
<dbReference type="InterPro" id="IPR018238">
    <property type="entry name" value="Glyco_hydro_14_CS"/>
</dbReference>
<dbReference type="Proteomes" id="UP001055439">
    <property type="component" value="Chromosome 5"/>
</dbReference>
<evidence type="ECO:0000313" key="12">
    <source>
        <dbReference type="EMBL" id="URE00971.1"/>
    </source>
</evidence>
<organism evidence="12 13">
    <name type="scientific">Musa troglodytarum</name>
    <name type="common">fe'i banana</name>
    <dbReference type="NCBI Taxonomy" id="320322"/>
    <lineage>
        <taxon>Eukaryota</taxon>
        <taxon>Viridiplantae</taxon>
        <taxon>Streptophyta</taxon>
        <taxon>Embryophyta</taxon>
        <taxon>Tracheophyta</taxon>
        <taxon>Spermatophyta</taxon>
        <taxon>Magnoliopsida</taxon>
        <taxon>Liliopsida</taxon>
        <taxon>Zingiberales</taxon>
        <taxon>Musaceae</taxon>
        <taxon>Musa</taxon>
    </lineage>
</organism>
<dbReference type="Gene3D" id="3.20.20.80">
    <property type="entry name" value="Glycosidases"/>
    <property type="match status" value="1"/>
</dbReference>
<feature type="binding site" evidence="9">
    <location>
        <position position="457"/>
    </location>
    <ligand>
        <name>substrate</name>
    </ligand>
</feature>
<evidence type="ECO:0000256" key="2">
    <source>
        <dbReference type="ARBA" id="ARBA00005652"/>
    </source>
</evidence>
<feature type="binding site" evidence="9">
    <location>
        <position position="415"/>
    </location>
    <ligand>
        <name>substrate</name>
    </ligand>
</feature>
<feature type="binding site" evidence="9">
    <location>
        <position position="410"/>
    </location>
    <ligand>
        <name>substrate</name>
    </ligand>
</feature>
<dbReference type="PROSITE" id="PS00679">
    <property type="entry name" value="BETA_AMYLASE_2"/>
    <property type="match status" value="1"/>
</dbReference>
<feature type="domain" description="Ssl1-like" evidence="11">
    <location>
        <begin position="633"/>
        <end position="689"/>
    </location>
</feature>
<name>A0A9E7FRR0_9LILI</name>
<evidence type="ECO:0000256" key="4">
    <source>
        <dbReference type="ARBA" id="ARBA00022801"/>
    </source>
</evidence>
<evidence type="ECO:0000256" key="5">
    <source>
        <dbReference type="ARBA" id="ARBA00023277"/>
    </source>
</evidence>
<evidence type="ECO:0000313" key="13">
    <source>
        <dbReference type="Proteomes" id="UP001055439"/>
    </source>
</evidence>
<dbReference type="Pfam" id="PF01373">
    <property type="entry name" value="Glyco_hydro_14"/>
    <property type="match status" value="1"/>
</dbReference>
<evidence type="ECO:0000256" key="6">
    <source>
        <dbReference type="ARBA" id="ARBA00023295"/>
    </source>
</evidence>
<feature type="active site" description="Proton acceptor" evidence="8">
    <location>
        <position position="495"/>
    </location>
</feature>
<dbReference type="Gene3D" id="3.40.50.410">
    <property type="entry name" value="von Willebrand factor, type A domain"/>
    <property type="match status" value="1"/>
</dbReference>
<dbReference type="InterPro" id="IPR017853">
    <property type="entry name" value="GH"/>
</dbReference>
<dbReference type="PANTHER" id="PTHR31352:SF31">
    <property type="entry name" value="BETA-AMYLASE 1, CHLOROPLASTIC"/>
    <property type="match status" value="1"/>
</dbReference>
<feature type="binding site" evidence="9">
    <location>
        <position position="529"/>
    </location>
    <ligand>
        <name>substrate</name>
    </ligand>
</feature>
<comment type="catalytic activity">
    <reaction evidence="1 10">
        <text>Hydrolysis of (1-&gt;4)-alpha-D-glucosidic linkages in polysaccharides so as to remove successive maltose units from the non-reducing ends of the chains.</text>
        <dbReference type="EC" id="3.2.1.2"/>
    </reaction>
</comment>
<comment type="similarity">
    <text evidence="2 10">Belongs to the glycosyl hydrolase 14 family.</text>
</comment>
<evidence type="ECO:0000256" key="10">
    <source>
        <dbReference type="RuleBase" id="RU000509"/>
    </source>
</evidence>